<dbReference type="Pfam" id="PF02738">
    <property type="entry name" value="MoCoBD_1"/>
    <property type="match status" value="1"/>
</dbReference>
<dbReference type="PANTHER" id="PTHR47495:SF2">
    <property type="entry name" value="ALDEHYDE DEHYDROGENASE"/>
    <property type="match status" value="1"/>
</dbReference>
<dbReference type="GO" id="GO:0016491">
    <property type="term" value="F:oxidoreductase activity"/>
    <property type="evidence" value="ECO:0007669"/>
    <property type="project" value="InterPro"/>
</dbReference>
<dbReference type="InterPro" id="IPR037165">
    <property type="entry name" value="AldOxase/xan_DH_Mopterin-bd_sf"/>
</dbReference>
<dbReference type="Pfam" id="PF20256">
    <property type="entry name" value="MoCoBD_2"/>
    <property type="match status" value="2"/>
</dbReference>
<dbReference type="Gene3D" id="3.90.1170.50">
    <property type="entry name" value="Aldehyde oxidase/xanthine dehydrogenase, a/b hammerhead"/>
    <property type="match status" value="1"/>
</dbReference>
<gene>
    <name evidence="2" type="ORF">FYJ91_04855</name>
</gene>
<evidence type="ECO:0000259" key="1">
    <source>
        <dbReference type="SMART" id="SM01008"/>
    </source>
</evidence>
<dbReference type="InterPro" id="IPR012368">
    <property type="entry name" value="OxRdtase_Mopterin-bd_su_IorB"/>
</dbReference>
<keyword evidence="3" id="KW-1185">Reference proteome</keyword>
<dbReference type="InterPro" id="IPR006311">
    <property type="entry name" value="TAT_signal"/>
</dbReference>
<dbReference type="EMBL" id="VTOU01000001">
    <property type="protein sequence ID" value="TZG29456.1"/>
    <property type="molecule type" value="Genomic_DNA"/>
</dbReference>
<name>A0A5D9CDM5_9SPHN</name>
<dbReference type="PIRSF" id="PIRSF036389">
    <property type="entry name" value="IOR_B"/>
    <property type="match status" value="1"/>
</dbReference>
<protein>
    <submittedName>
        <fullName evidence="2">Xanthine dehydrogenase family protein molybdopterin-binding subunit</fullName>
    </submittedName>
</protein>
<sequence>MTTGEIDRRGLFKGVGAALVIGFALPVRGAAALAAAEPFAPNAFIRISPTGITIVSKHLEMGQGIETGLAMVVAEELDANWTRIKVAAAPVNPQHYANPVMHDQGTGGSNSMMGSYAELRDAGAAARAMIVQAAALQWDVPAAEIGIERGVVRHVASGKKARLETFAQAAGAIPAPSKPVPKAASDFRLVGQNVHRLDTPGKIRGATIFTADFDLPNMVRAVVRRPPRFGARVGSFDAAAALATPGVLQVVQIPTGIAVVARTHWAALQGRESLQIAWDDRDAEQRGSEELDVAFRALAQRPGSVARAQGDIASALAAAPTTITAEYGAPYLAHAMMEPLNCVVRREDRSCELWYGCQFPGGDRRHVAAALNLPPDRVTIHTLPAGGSFGRRGSFTADFVVEAVEIAKALPPGIPVSVQWTREDDITGGCYRPMSRHRLDAAVDADGRLRGWRHRIVVQSIAETIPIPGLVKNGIDPISIRNAIDPPYDLPDMALELHSPKVGVTVMPWRSVGSSYNVFAMECFVDLIARRTKQDPLALRRLMLPAKSRFHALLAVVAERSGWHRPRPADRALGLAISTWAGSYVAHVAEVRRIGEGYRVERFTTAVDCGRVINPNLVSAQIEGGIMFGLSAALSGEITLDKGVPEQSNFDSYKVLRITDVPLVDLHLTPSEEPPSGVGEIAVSAVAPAVANALAALLGLPVNDLPLKGFLT</sequence>
<dbReference type="AlphaFoldDB" id="A0A5D9CDM5"/>
<dbReference type="SUPFAM" id="SSF56003">
    <property type="entry name" value="Molybdenum cofactor-binding domain"/>
    <property type="match status" value="2"/>
</dbReference>
<dbReference type="PROSITE" id="PS51318">
    <property type="entry name" value="TAT"/>
    <property type="match status" value="1"/>
</dbReference>
<comment type="caution">
    <text evidence="2">The sequence shown here is derived from an EMBL/GenBank/DDBJ whole genome shotgun (WGS) entry which is preliminary data.</text>
</comment>
<dbReference type="Proteomes" id="UP000322077">
    <property type="component" value="Unassembled WGS sequence"/>
</dbReference>
<reference evidence="2 3" key="1">
    <citation type="submission" date="2019-08" db="EMBL/GenBank/DDBJ databases">
        <authorList>
            <person name="Wang G."/>
            <person name="Xu Z."/>
        </authorList>
    </citation>
    <scope>NUCLEOTIDE SEQUENCE [LARGE SCALE GENOMIC DNA]</scope>
    <source>
        <strain evidence="2 3">ZX</strain>
    </source>
</reference>
<organism evidence="2 3">
    <name type="scientific">Sphingomonas montanisoli</name>
    <dbReference type="NCBI Taxonomy" id="2606412"/>
    <lineage>
        <taxon>Bacteria</taxon>
        <taxon>Pseudomonadati</taxon>
        <taxon>Pseudomonadota</taxon>
        <taxon>Alphaproteobacteria</taxon>
        <taxon>Sphingomonadales</taxon>
        <taxon>Sphingomonadaceae</taxon>
        <taxon>Sphingomonas</taxon>
    </lineage>
</organism>
<dbReference type="RefSeq" id="WP_149521114.1">
    <property type="nucleotide sequence ID" value="NZ_VTOU01000001.1"/>
</dbReference>
<dbReference type="SMART" id="SM01008">
    <property type="entry name" value="Ald_Xan_dh_C"/>
    <property type="match status" value="1"/>
</dbReference>
<feature type="domain" description="Aldehyde oxidase/xanthine dehydrogenase a/b hammerhead" evidence="1">
    <location>
        <begin position="204"/>
        <end position="282"/>
    </location>
</feature>
<dbReference type="InterPro" id="IPR000674">
    <property type="entry name" value="Ald_Oxase/Xan_DH_a/b"/>
</dbReference>
<dbReference type="PANTHER" id="PTHR47495">
    <property type="entry name" value="ALDEHYDE DEHYDROGENASE"/>
    <property type="match status" value="1"/>
</dbReference>
<dbReference type="InterPro" id="IPR052516">
    <property type="entry name" value="N-heterocyclic_Hydroxylase"/>
</dbReference>
<accession>A0A5D9CDM5</accession>
<proteinExistence type="predicted"/>
<dbReference type="Gene3D" id="3.30.365.10">
    <property type="entry name" value="Aldehyde oxidase/xanthine dehydrogenase, molybdopterin binding domain"/>
    <property type="match status" value="4"/>
</dbReference>
<evidence type="ECO:0000313" key="2">
    <source>
        <dbReference type="EMBL" id="TZG29456.1"/>
    </source>
</evidence>
<dbReference type="InterPro" id="IPR008274">
    <property type="entry name" value="AldOxase/xan_DH_MoCoBD1"/>
</dbReference>
<dbReference type="InterPro" id="IPR046867">
    <property type="entry name" value="AldOxase/xan_DH_MoCoBD2"/>
</dbReference>
<evidence type="ECO:0000313" key="3">
    <source>
        <dbReference type="Proteomes" id="UP000322077"/>
    </source>
</evidence>